<evidence type="ECO:0000256" key="7">
    <source>
        <dbReference type="ARBA" id="ARBA00039058"/>
    </source>
</evidence>
<proteinExistence type="inferred from homology"/>
<evidence type="ECO:0000256" key="4">
    <source>
        <dbReference type="ARBA" id="ARBA00023098"/>
    </source>
</evidence>
<comment type="function">
    <text evidence="9">Catalyzes the first step in the biosynthesis of ornithine lipids, which are phosphorus-free membrane lipids. Catalyzes the 3-hydroxyacyl-acyl carrier protein-dependent acylation of ornithine to form lyso-ornithine lipid (LOL).</text>
</comment>
<dbReference type="EC" id="2.3.2.30" evidence="7"/>
<keyword evidence="11" id="KW-0614">Plasmid</keyword>
<dbReference type="Proteomes" id="UP001256400">
    <property type="component" value="Plasmid unnamed1"/>
</dbReference>
<evidence type="ECO:0000256" key="9">
    <source>
        <dbReference type="ARBA" id="ARBA00045724"/>
    </source>
</evidence>
<evidence type="ECO:0000313" key="12">
    <source>
        <dbReference type="Proteomes" id="UP001256400"/>
    </source>
</evidence>
<dbReference type="InterPro" id="IPR016181">
    <property type="entry name" value="Acyl_CoA_acyltransferase"/>
</dbReference>
<comment type="similarity">
    <text evidence="6">Belongs to the acetyltransferase family. OlsB subfamily.</text>
</comment>
<dbReference type="Pfam" id="PF13444">
    <property type="entry name" value="Acetyltransf_5"/>
    <property type="match status" value="1"/>
</dbReference>
<evidence type="ECO:0000256" key="6">
    <source>
        <dbReference type="ARBA" id="ARBA00038095"/>
    </source>
</evidence>
<dbReference type="InterPro" id="IPR052351">
    <property type="entry name" value="Ornithine_N-alpha-AT"/>
</dbReference>
<comment type="pathway">
    <text evidence="1">Lipid metabolism.</text>
</comment>
<dbReference type="EMBL" id="CP134207">
    <property type="protein sequence ID" value="WND07443.1"/>
    <property type="molecule type" value="Genomic_DNA"/>
</dbReference>
<keyword evidence="4" id="KW-0443">Lipid metabolism</keyword>
<dbReference type="PANTHER" id="PTHR37323">
    <property type="entry name" value="GCN5-RELATED N-ACETYLTRANSFERASE"/>
    <property type="match status" value="1"/>
</dbReference>
<keyword evidence="3 11" id="KW-0808">Transferase</keyword>
<gene>
    <name evidence="11" type="ORF">RHP80_15860</name>
</gene>
<dbReference type="RefSeq" id="WP_151738901.1">
    <property type="nucleotide sequence ID" value="NZ_CP134207.1"/>
</dbReference>
<dbReference type="PANTHER" id="PTHR37323:SF1">
    <property type="entry name" value="L-ORNITHINE N(ALPHA)-ACYLTRANSFERASE"/>
    <property type="match status" value="1"/>
</dbReference>
<accession>A0AB38Z159</accession>
<evidence type="ECO:0000256" key="5">
    <source>
        <dbReference type="ARBA" id="ARBA00023315"/>
    </source>
</evidence>
<keyword evidence="2" id="KW-0444">Lipid biosynthesis</keyword>
<evidence type="ECO:0000256" key="3">
    <source>
        <dbReference type="ARBA" id="ARBA00022679"/>
    </source>
</evidence>
<evidence type="ECO:0000256" key="10">
    <source>
        <dbReference type="ARBA" id="ARBA00047785"/>
    </source>
</evidence>
<dbReference type="Gene3D" id="3.40.630.30">
    <property type="match status" value="1"/>
</dbReference>
<evidence type="ECO:0000256" key="1">
    <source>
        <dbReference type="ARBA" id="ARBA00005189"/>
    </source>
</evidence>
<evidence type="ECO:0000256" key="8">
    <source>
        <dbReference type="ARBA" id="ARBA00039866"/>
    </source>
</evidence>
<dbReference type="GO" id="GO:0006629">
    <property type="term" value="P:lipid metabolic process"/>
    <property type="evidence" value="ECO:0007669"/>
    <property type="project" value="UniProtKB-KW"/>
</dbReference>
<evidence type="ECO:0000256" key="2">
    <source>
        <dbReference type="ARBA" id="ARBA00022516"/>
    </source>
</evidence>
<organism evidence="11 12">
    <name type="scientific">Acinetobacter soli</name>
    <dbReference type="NCBI Taxonomy" id="487316"/>
    <lineage>
        <taxon>Bacteria</taxon>
        <taxon>Pseudomonadati</taxon>
        <taxon>Pseudomonadota</taxon>
        <taxon>Gammaproteobacteria</taxon>
        <taxon>Moraxellales</taxon>
        <taxon>Moraxellaceae</taxon>
        <taxon>Acinetobacter</taxon>
    </lineage>
</organism>
<dbReference type="GO" id="GO:0043810">
    <property type="term" value="F:ornithine-acyl [acyl carrier protein] N-acyltransferase activity"/>
    <property type="evidence" value="ECO:0007669"/>
    <property type="project" value="UniProtKB-EC"/>
</dbReference>
<evidence type="ECO:0000313" key="11">
    <source>
        <dbReference type="EMBL" id="WND07443.1"/>
    </source>
</evidence>
<sequence length="264" mass="29218">MISNLSSDIIAVPTSEVQPTTRFDVYLARNDTEIRESQRLRYQIFAGEMGAQISSNGSDCDIDHYDDYCQHLLVRDVSTGKLVASTRLLGDCQALLAGGYYSTSEFDLGMLDHLPGRKLEIGRTCVASEYRSGAVIGLLWGGLARFVHAEGYDYLFGCASMDMTDGGALAHGLYTEAKRKYSMEGLTVQPRNPLPIVDPSPSNQRLRMPPLLKAYFSLGAKVCGAPCWDKVFNCADVFILLRVSEMQSRYARHFNMNQIASITS</sequence>
<reference evidence="11" key="1">
    <citation type="submission" date="2023-09" db="EMBL/GenBank/DDBJ databases">
        <title>Acinetobacter soli.</title>
        <authorList>
            <person name="Kim B."/>
            <person name="Kim D."/>
            <person name="Park D."/>
        </authorList>
    </citation>
    <scope>NUCLEOTIDE SEQUENCE</scope>
    <source>
        <strain evidence="11">2023.05</strain>
        <plasmid evidence="11">unnamed1</plasmid>
    </source>
</reference>
<dbReference type="AlphaFoldDB" id="A0AB38Z159"/>
<geneLocation type="plasmid" evidence="11 12">
    <name>unnamed1</name>
</geneLocation>
<keyword evidence="5 11" id="KW-0012">Acyltransferase</keyword>
<protein>
    <recommendedName>
        <fullName evidence="8">L-ornithine N(alpha)-acyltransferase</fullName>
        <ecNumber evidence="7">2.3.2.30</ecNumber>
    </recommendedName>
</protein>
<comment type="catalytic activity">
    <reaction evidence="10">
        <text>a (3R)-hydroxyacyl-[ACP] + L-ornithine = a lyso-ornithine lipid + holo-[ACP] + H(+)</text>
        <dbReference type="Rhea" id="RHEA:20633"/>
        <dbReference type="Rhea" id="RHEA-COMP:9685"/>
        <dbReference type="Rhea" id="RHEA-COMP:9945"/>
        <dbReference type="ChEBI" id="CHEBI:15378"/>
        <dbReference type="ChEBI" id="CHEBI:46911"/>
        <dbReference type="ChEBI" id="CHEBI:64479"/>
        <dbReference type="ChEBI" id="CHEBI:78827"/>
        <dbReference type="ChEBI" id="CHEBI:138482"/>
        <dbReference type="EC" id="2.3.2.30"/>
    </reaction>
    <physiologicalReaction direction="left-to-right" evidence="10">
        <dbReference type="Rhea" id="RHEA:20634"/>
    </physiologicalReaction>
</comment>
<dbReference type="SUPFAM" id="SSF55729">
    <property type="entry name" value="Acyl-CoA N-acyltransferases (Nat)"/>
    <property type="match status" value="1"/>
</dbReference>
<name>A0AB38Z159_9GAMM</name>